<keyword evidence="9" id="KW-0378">Hydrolase</keyword>
<keyword evidence="14" id="KW-1185">Reference proteome</keyword>
<evidence type="ECO:0000256" key="11">
    <source>
        <dbReference type="SAM" id="MobiDB-lite"/>
    </source>
</evidence>
<feature type="domain" description="RNase H type-1" evidence="12">
    <location>
        <begin position="5"/>
        <end position="157"/>
    </location>
</feature>
<feature type="region of interest" description="Disordered" evidence="11">
    <location>
        <begin position="1"/>
        <end position="52"/>
    </location>
</feature>
<feature type="compositionally biased region" description="Polar residues" evidence="11">
    <location>
        <begin position="211"/>
        <end position="229"/>
    </location>
</feature>
<evidence type="ECO:0000256" key="9">
    <source>
        <dbReference type="ARBA" id="ARBA00022801"/>
    </source>
</evidence>
<protein>
    <recommendedName>
        <fullName evidence="5">ribonuclease H</fullName>
        <ecNumber evidence="5">3.1.26.4</ecNumber>
    </recommendedName>
</protein>
<dbReference type="Pfam" id="PF00075">
    <property type="entry name" value="RNase_H"/>
    <property type="match status" value="1"/>
</dbReference>
<dbReference type="GO" id="GO:0043137">
    <property type="term" value="P:DNA replication, removal of RNA primer"/>
    <property type="evidence" value="ECO:0007669"/>
    <property type="project" value="TreeGrafter"/>
</dbReference>
<keyword evidence="8" id="KW-0255">Endonuclease</keyword>
<dbReference type="CDD" id="cd09278">
    <property type="entry name" value="RNase_HI_prokaryote_like"/>
    <property type="match status" value="1"/>
</dbReference>
<gene>
    <name evidence="13" type="ORF">HMPREF9156_01037</name>
</gene>
<proteinExistence type="inferred from homology"/>
<evidence type="ECO:0000256" key="5">
    <source>
        <dbReference type="ARBA" id="ARBA00012180"/>
    </source>
</evidence>
<evidence type="ECO:0000259" key="12">
    <source>
        <dbReference type="PROSITE" id="PS50879"/>
    </source>
</evidence>
<evidence type="ECO:0000256" key="2">
    <source>
        <dbReference type="ARBA" id="ARBA00001946"/>
    </source>
</evidence>
<dbReference type="Proteomes" id="UP000006415">
    <property type="component" value="Unassembled WGS sequence"/>
</dbReference>
<dbReference type="InterPro" id="IPR002156">
    <property type="entry name" value="RNaseH_domain"/>
</dbReference>
<reference evidence="13 14" key="1">
    <citation type="submission" date="2012-01" db="EMBL/GenBank/DDBJ databases">
        <title>The Genome Sequence of Scardovia wiggsiae F0424.</title>
        <authorList>
            <consortium name="The Broad Institute Genome Sequencing Platform"/>
            <person name="Earl A."/>
            <person name="Ward D."/>
            <person name="Feldgarden M."/>
            <person name="Gevers D."/>
            <person name="Izard J."/>
            <person name="Ganesan A."/>
            <person name="Baranova O.V."/>
            <person name="Blanton J.M."/>
            <person name="Tanner A.C."/>
            <person name="Mathney J."/>
            <person name="Dewhirst F.E."/>
            <person name="Young S.K."/>
            <person name="Zeng Q."/>
            <person name="Gargeya S."/>
            <person name="Fitzgerald M."/>
            <person name="Haas B."/>
            <person name="Abouelleil A."/>
            <person name="Alvarado L."/>
            <person name="Arachchi H.M."/>
            <person name="Berlin A."/>
            <person name="Chapman S.B."/>
            <person name="Gearin G."/>
            <person name="Goldberg J."/>
            <person name="Griggs A."/>
            <person name="Gujja S."/>
            <person name="Hansen M."/>
            <person name="Heiman D."/>
            <person name="Howarth C."/>
            <person name="Larimer J."/>
            <person name="Lui A."/>
            <person name="MacDonald P.J.P."/>
            <person name="McCowen C."/>
            <person name="Montmayeur A."/>
            <person name="Murphy C."/>
            <person name="Neiman D."/>
            <person name="Pearson M."/>
            <person name="Priest M."/>
            <person name="Roberts A."/>
            <person name="Saif S."/>
            <person name="Shea T."/>
            <person name="Sisk P."/>
            <person name="Stolte C."/>
            <person name="Sykes S."/>
            <person name="Wortman J."/>
            <person name="Nusbaum C."/>
            <person name="Birren B."/>
        </authorList>
    </citation>
    <scope>NUCLEOTIDE SEQUENCE [LARGE SCALE GENOMIC DNA]</scope>
    <source>
        <strain evidence="13 14">F0424</strain>
    </source>
</reference>
<dbReference type="AlphaFoldDB" id="J0LL65"/>
<dbReference type="PANTHER" id="PTHR10642">
    <property type="entry name" value="RIBONUCLEASE H1"/>
    <property type="match status" value="1"/>
</dbReference>
<dbReference type="InterPro" id="IPR012337">
    <property type="entry name" value="RNaseH-like_sf"/>
</dbReference>
<dbReference type="SUPFAM" id="SSF53098">
    <property type="entry name" value="Ribonuclease H-like"/>
    <property type="match status" value="1"/>
</dbReference>
<evidence type="ECO:0000256" key="4">
    <source>
        <dbReference type="ARBA" id="ARBA00011245"/>
    </source>
</evidence>
<dbReference type="InterPro" id="IPR022892">
    <property type="entry name" value="RNaseHI"/>
</dbReference>
<organism evidence="13 14">
    <name type="scientific">Scardovia wiggsiae F0424</name>
    <dbReference type="NCBI Taxonomy" id="857290"/>
    <lineage>
        <taxon>Bacteria</taxon>
        <taxon>Bacillati</taxon>
        <taxon>Actinomycetota</taxon>
        <taxon>Actinomycetes</taxon>
        <taxon>Bifidobacteriales</taxon>
        <taxon>Bifidobacteriaceae</taxon>
        <taxon>Scardovia</taxon>
    </lineage>
</organism>
<keyword evidence="10" id="KW-0460">Magnesium</keyword>
<dbReference type="eggNOG" id="COG0328">
    <property type="taxonomic scope" value="Bacteria"/>
</dbReference>
<evidence type="ECO:0000256" key="8">
    <source>
        <dbReference type="ARBA" id="ARBA00022759"/>
    </source>
</evidence>
<name>J0LL65_9BIFI</name>
<dbReference type="InterPro" id="IPR050092">
    <property type="entry name" value="RNase_H"/>
</dbReference>
<keyword evidence="7" id="KW-0479">Metal-binding</keyword>
<dbReference type="HOGENOM" id="CLU_049854_0_0_11"/>
<feature type="compositionally biased region" description="Low complexity" evidence="11">
    <location>
        <begin position="30"/>
        <end position="51"/>
    </location>
</feature>
<comment type="catalytic activity">
    <reaction evidence="1">
        <text>Endonucleolytic cleavage to 5'-phosphomonoester.</text>
        <dbReference type="EC" id="3.1.26.4"/>
    </reaction>
</comment>
<keyword evidence="6" id="KW-0540">Nuclease</keyword>
<evidence type="ECO:0000313" key="13">
    <source>
        <dbReference type="EMBL" id="EJD64542.1"/>
    </source>
</evidence>
<dbReference type="Gene3D" id="3.30.420.10">
    <property type="entry name" value="Ribonuclease H-like superfamily/Ribonuclease H"/>
    <property type="match status" value="1"/>
</dbReference>
<dbReference type="GO" id="GO:0046872">
    <property type="term" value="F:metal ion binding"/>
    <property type="evidence" value="ECO:0007669"/>
    <property type="project" value="UniProtKB-KW"/>
</dbReference>
<comment type="subunit">
    <text evidence="4">Monomer.</text>
</comment>
<feature type="compositionally biased region" description="Polar residues" evidence="11">
    <location>
        <begin position="1"/>
        <end position="15"/>
    </location>
</feature>
<dbReference type="OrthoDB" id="7845843at2"/>
<dbReference type="RefSeq" id="WP_007148100.1">
    <property type="nucleotide sequence ID" value="NZ_AKCI01000001.1"/>
</dbReference>
<comment type="caution">
    <text evidence="13">The sequence shown here is derived from an EMBL/GenBank/DDBJ whole genome shotgun (WGS) entry which is preliminary data.</text>
</comment>
<accession>J0LL65</accession>
<evidence type="ECO:0000256" key="7">
    <source>
        <dbReference type="ARBA" id="ARBA00022723"/>
    </source>
</evidence>
<evidence type="ECO:0000256" key="3">
    <source>
        <dbReference type="ARBA" id="ARBA00005300"/>
    </source>
</evidence>
<dbReference type="PANTHER" id="PTHR10642:SF26">
    <property type="entry name" value="RIBONUCLEASE H1"/>
    <property type="match status" value="1"/>
</dbReference>
<dbReference type="GO" id="GO:0003676">
    <property type="term" value="F:nucleic acid binding"/>
    <property type="evidence" value="ECO:0007669"/>
    <property type="project" value="InterPro"/>
</dbReference>
<dbReference type="InterPro" id="IPR036397">
    <property type="entry name" value="RNaseH_sf"/>
</dbReference>
<dbReference type="STRING" id="857290.HMPREF9156_01037"/>
<evidence type="ECO:0000256" key="1">
    <source>
        <dbReference type="ARBA" id="ARBA00000077"/>
    </source>
</evidence>
<dbReference type="EMBL" id="AGZS01000006">
    <property type="protein sequence ID" value="EJD64542.1"/>
    <property type="molecule type" value="Genomic_DNA"/>
</dbReference>
<evidence type="ECO:0000313" key="14">
    <source>
        <dbReference type="Proteomes" id="UP000006415"/>
    </source>
</evidence>
<comment type="cofactor">
    <cofactor evidence="2">
        <name>Mg(2+)</name>
        <dbReference type="ChEBI" id="CHEBI:18420"/>
    </cofactor>
</comment>
<dbReference type="PROSITE" id="PS50879">
    <property type="entry name" value="RNASE_H_1"/>
    <property type="match status" value="1"/>
</dbReference>
<feature type="region of interest" description="Disordered" evidence="11">
    <location>
        <begin position="192"/>
        <end position="231"/>
    </location>
</feature>
<evidence type="ECO:0000256" key="6">
    <source>
        <dbReference type="ARBA" id="ARBA00022722"/>
    </source>
</evidence>
<sequence>METDTQAAVTVSTDGSALANPNGPMGWAWAEHSSGSASPASSTGSSSDCGGASNGTNQIGELCAVLQALRTHQGEYPLLIETDSQYAINCSTTWVAGWKKNGWKNSRHEPVKNSELIRAIDAEITNRRGPVKFKWVKGHAGNPYNEKVDGLARGYAEKCRTGNADGYLPYEGWQSLISSEYGSGIHMPEDAAQVSDTGSAAPDTRFPADNAGTSSAESTSIKGASPISTEDSESLVREIIDSFAAATQQFNAAAERLKDSYERMDSAAAKLDETIRRIDDGTWDNGRQNTLF</sequence>
<dbReference type="GO" id="GO:0004523">
    <property type="term" value="F:RNA-DNA hybrid ribonuclease activity"/>
    <property type="evidence" value="ECO:0007669"/>
    <property type="project" value="UniProtKB-EC"/>
</dbReference>
<comment type="similarity">
    <text evidence="3">Belongs to the RNase H family.</text>
</comment>
<evidence type="ECO:0000256" key="10">
    <source>
        <dbReference type="ARBA" id="ARBA00022842"/>
    </source>
</evidence>
<dbReference type="EC" id="3.1.26.4" evidence="5"/>